<dbReference type="Gene3D" id="3.40.30.80">
    <property type="match status" value="1"/>
</dbReference>
<sequence length="555" mass="59709">MIKMAAEHIYDLIIVGAGPAGLTAGIYAGRATLDTLILEADTVGGQVTTTSTVYNYPGNAAIDGTKLMNQMQQQTADFGVNIQKDDIVKFELDGDVKKLTGKSGTVYQTRSIILAMGASPRKVGFPGEAEFRGRGIAYCSTCDGELFSGLQVFVVGGGYSAAEEADYLTRFAKHVTVLVRGDHFKCAPLTASRALDNPKVSVMYHTEVKRVDGDQYLNSLTMVNNQTGEETVYHVDDGDQTFGVFIYVGTQPATERLKGIVDLDERGYIHVDQNGATDLPGVYAAGDVIVKQLRQIITAAADGAVAATSAEKYVTEQKQRLGIPVHVKKEVPKAATVGQTSKVESTQPAHHTGDWFTPDLVAQMQAVFGKLTKDVTLQLLDDDTELSQEMDSFIGEMVKLSDHLKLQKTTAPDSLVYTPQLRLVVDGTDTGLHYAGVPTGHELTSLILGIYNVGGPGQSVEPALAERIKKLPSTDIKIGVSLTCHFCPDVVAACQRMASLNPRITATMIDLQHFPALRKERQIMSVPATIINDGPVIFGSQSLEELVAAAEKATE</sequence>
<dbReference type="InterPro" id="IPR023753">
    <property type="entry name" value="FAD/NAD-binding_dom"/>
</dbReference>
<feature type="domain" description="FAD/NAD(P)-binding" evidence="5">
    <location>
        <begin position="10"/>
        <end position="303"/>
    </location>
</feature>
<dbReference type="InterPro" id="IPR044142">
    <property type="entry name" value="AhpF_NTD_N"/>
</dbReference>
<evidence type="ECO:0000259" key="5">
    <source>
        <dbReference type="Pfam" id="PF07992"/>
    </source>
</evidence>
<dbReference type="SUPFAM" id="SSF51905">
    <property type="entry name" value="FAD/NAD(P)-binding domain"/>
    <property type="match status" value="1"/>
</dbReference>
<dbReference type="GO" id="GO:0016491">
    <property type="term" value="F:oxidoreductase activity"/>
    <property type="evidence" value="ECO:0007669"/>
    <property type="project" value="UniProtKB-KW"/>
</dbReference>
<evidence type="ECO:0000259" key="6">
    <source>
        <dbReference type="Pfam" id="PF13192"/>
    </source>
</evidence>
<evidence type="ECO:0000313" key="7">
    <source>
        <dbReference type="EMBL" id="KRL27663.1"/>
    </source>
</evidence>
<dbReference type="Pfam" id="PF07992">
    <property type="entry name" value="Pyr_redox_2"/>
    <property type="match status" value="1"/>
</dbReference>
<dbReference type="PRINTS" id="PR00469">
    <property type="entry name" value="PNDRDTASEII"/>
</dbReference>
<reference evidence="7 8" key="1">
    <citation type="journal article" date="2015" name="Genome Announc.">
        <title>Expanding the biotechnology potential of lactobacilli through comparative genomics of 213 strains and associated genera.</title>
        <authorList>
            <person name="Sun Z."/>
            <person name="Harris H.M."/>
            <person name="McCann A."/>
            <person name="Guo C."/>
            <person name="Argimon S."/>
            <person name="Zhang W."/>
            <person name="Yang X."/>
            <person name="Jeffery I.B."/>
            <person name="Cooney J.C."/>
            <person name="Kagawa T.F."/>
            <person name="Liu W."/>
            <person name="Song Y."/>
            <person name="Salvetti E."/>
            <person name="Wrobel A."/>
            <person name="Rasinkangas P."/>
            <person name="Parkhill J."/>
            <person name="Rea M.C."/>
            <person name="O'Sullivan O."/>
            <person name="Ritari J."/>
            <person name="Douillard F.P."/>
            <person name="Paul Ross R."/>
            <person name="Yang R."/>
            <person name="Briner A.E."/>
            <person name="Felis G.E."/>
            <person name="de Vos W.M."/>
            <person name="Barrangou R."/>
            <person name="Klaenhammer T.R."/>
            <person name="Caufield P.W."/>
            <person name="Cui Y."/>
            <person name="Zhang H."/>
            <person name="O'Toole P.W."/>
        </authorList>
    </citation>
    <scope>NUCLEOTIDE SEQUENCE [LARGE SCALE GENOMIC DNA]</scope>
    <source>
        <strain evidence="7 8">DSM 13345</strain>
    </source>
</reference>
<dbReference type="CDD" id="cd02974">
    <property type="entry name" value="AhpF_NTD_N"/>
    <property type="match status" value="1"/>
</dbReference>
<dbReference type="SUPFAM" id="SSF52833">
    <property type="entry name" value="Thioredoxin-like"/>
    <property type="match status" value="2"/>
</dbReference>
<dbReference type="InterPro" id="IPR050097">
    <property type="entry name" value="Ferredoxin-NADP_redctase_2"/>
</dbReference>
<evidence type="ECO:0000256" key="2">
    <source>
        <dbReference type="ARBA" id="ARBA00011738"/>
    </source>
</evidence>
<dbReference type="PATRIC" id="fig|1423771.3.peg.187"/>
<dbReference type="InterPro" id="IPR012336">
    <property type="entry name" value="Thioredoxin-like_fold"/>
</dbReference>
<evidence type="ECO:0000313" key="8">
    <source>
        <dbReference type="Proteomes" id="UP000050901"/>
    </source>
</evidence>
<dbReference type="InterPro" id="IPR036188">
    <property type="entry name" value="FAD/NAD-bd_sf"/>
</dbReference>
<dbReference type="PANTHER" id="PTHR48105">
    <property type="entry name" value="THIOREDOXIN REDUCTASE 1-RELATED-RELATED"/>
    <property type="match status" value="1"/>
</dbReference>
<dbReference type="Gene3D" id="3.50.50.60">
    <property type="entry name" value="FAD/NAD(P)-binding domain"/>
    <property type="match status" value="2"/>
</dbReference>
<name>A0A0R1P5I0_LIMMU</name>
<dbReference type="Pfam" id="PF13192">
    <property type="entry name" value="Thioredoxin_3"/>
    <property type="match status" value="1"/>
</dbReference>
<dbReference type="Proteomes" id="UP000050901">
    <property type="component" value="Unassembled WGS sequence"/>
</dbReference>
<comment type="caution">
    <text evidence="7">The sequence shown here is derived from an EMBL/GenBank/DDBJ whole genome shotgun (WGS) entry which is preliminary data.</text>
</comment>
<feature type="domain" description="Thioredoxin-like fold" evidence="6">
    <location>
        <begin position="475"/>
        <end position="545"/>
    </location>
</feature>
<keyword evidence="3" id="KW-0285">Flavoprotein</keyword>
<comment type="subunit">
    <text evidence="2">Homodimer.</text>
</comment>
<evidence type="ECO:0000256" key="3">
    <source>
        <dbReference type="ARBA" id="ARBA00022630"/>
    </source>
</evidence>
<accession>A0A0R1P5I0</accession>
<dbReference type="PRINTS" id="PR00368">
    <property type="entry name" value="FADPNR"/>
</dbReference>
<organism evidence="7 8">
    <name type="scientific">Limosilactobacillus mucosae DSM 13345</name>
    <dbReference type="NCBI Taxonomy" id="1423771"/>
    <lineage>
        <taxon>Bacteria</taxon>
        <taxon>Bacillati</taxon>
        <taxon>Bacillota</taxon>
        <taxon>Bacilli</taxon>
        <taxon>Lactobacillales</taxon>
        <taxon>Lactobacillaceae</taxon>
        <taxon>Limosilactobacillus</taxon>
    </lineage>
</organism>
<proteinExistence type="predicted"/>
<protein>
    <submittedName>
        <fullName evidence="7">Thioredoxin-disulfide reductase</fullName>
    </submittedName>
</protein>
<dbReference type="InterPro" id="IPR036249">
    <property type="entry name" value="Thioredoxin-like_sf"/>
</dbReference>
<gene>
    <name evidence="7" type="ORF">FC47_GL000188</name>
</gene>
<dbReference type="AlphaFoldDB" id="A0A0R1P5I0"/>
<comment type="cofactor">
    <cofactor evidence="1">
        <name>FAD</name>
        <dbReference type="ChEBI" id="CHEBI:57692"/>
    </cofactor>
</comment>
<keyword evidence="4" id="KW-0560">Oxidoreductase</keyword>
<evidence type="ECO:0000256" key="4">
    <source>
        <dbReference type="ARBA" id="ARBA00023002"/>
    </source>
</evidence>
<dbReference type="InterPro" id="IPR044141">
    <property type="entry name" value="AhpF_NTD_C"/>
</dbReference>
<dbReference type="CDD" id="cd03026">
    <property type="entry name" value="AhpF_NTD_C"/>
    <property type="match status" value="1"/>
</dbReference>
<dbReference type="EMBL" id="AZEQ01000001">
    <property type="protein sequence ID" value="KRL27663.1"/>
    <property type="molecule type" value="Genomic_DNA"/>
</dbReference>
<evidence type="ECO:0000256" key="1">
    <source>
        <dbReference type="ARBA" id="ARBA00001974"/>
    </source>
</evidence>